<protein>
    <submittedName>
        <fullName evidence="5">DNA-binding transcriptional MerR regulator</fullName>
    </submittedName>
</protein>
<dbReference type="Pfam" id="PF26571">
    <property type="entry name" value="VldE"/>
    <property type="match status" value="1"/>
</dbReference>
<organism evidence="5 6">
    <name type="scientific">Nocardiopsis mwathae</name>
    <dbReference type="NCBI Taxonomy" id="1472723"/>
    <lineage>
        <taxon>Bacteria</taxon>
        <taxon>Bacillati</taxon>
        <taxon>Actinomycetota</taxon>
        <taxon>Actinomycetes</taxon>
        <taxon>Streptosporangiales</taxon>
        <taxon>Nocardiopsidaceae</taxon>
        <taxon>Nocardiopsis</taxon>
    </lineage>
</organism>
<feature type="region of interest" description="Disordered" evidence="2">
    <location>
        <begin position="184"/>
        <end position="217"/>
    </location>
</feature>
<name>A0A7X0D3Z7_9ACTN</name>
<feature type="domain" description="ARB-07466-like C-terminal" evidence="4">
    <location>
        <begin position="220"/>
        <end position="327"/>
    </location>
</feature>
<evidence type="ECO:0000313" key="6">
    <source>
        <dbReference type="Proteomes" id="UP000546642"/>
    </source>
</evidence>
<sequence length="335" mass="36204">MTSMHTPSVRPVRHRARLLATAAAAALALLAPAAADAEPEDEELSLEELNERADELEDEYAGDLIQYTDAKEAAEEAEKALKKAEKDLGRARDDVSGIAAAQYKGSGVDPVMEVVLSREPEGMLDDAALVSQLAQTHAGRLQDLTSLKEKREKASAKADKKLEEAKQVIDELEEQRDEIKKRIEKYEKEKVPAPPSDDSAGSGGGGNGTVPASARGWGFDGATPRMAAIRDEIIGRFGAPYPVGCLRSSSDDHGTGQACDFMMSANGGYPSSANQQLGQQIAEYARANAGRLGVKYVIWEQKIWDSRNPGAGWKPMNDRGSITENHYDHVHVSSF</sequence>
<keyword evidence="5" id="KW-0238">DNA-binding</keyword>
<evidence type="ECO:0000256" key="3">
    <source>
        <dbReference type="SAM" id="SignalP"/>
    </source>
</evidence>
<dbReference type="Gene3D" id="6.10.250.3150">
    <property type="match status" value="1"/>
</dbReference>
<feature type="signal peptide" evidence="3">
    <location>
        <begin position="1"/>
        <end position="37"/>
    </location>
</feature>
<dbReference type="AlphaFoldDB" id="A0A7X0D3Z7"/>
<evidence type="ECO:0000256" key="1">
    <source>
        <dbReference type="SAM" id="Coils"/>
    </source>
</evidence>
<evidence type="ECO:0000313" key="5">
    <source>
        <dbReference type="EMBL" id="MBB6170256.1"/>
    </source>
</evidence>
<keyword evidence="1" id="KW-0175">Coiled coil</keyword>
<gene>
    <name evidence="5" type="ORF">HNR23_000316</name>
</gene>
<keyword evidence="6" id="KW-1185">Reference proteome</keyword>
<comment type="caution">
    <text evidence="5">The sequence shown here is derived from an EMBL/GenBank/DDBJ whole genome shotgun (WGS) entry which is preliminary data.</text>
</comment>
<accession>A0A7X0D3Z7</accession>
<dbReference type="GO" id="GO:0003677">
    <property type="term" value="F:DNA binding"/>
    <property type="evidence" value="ECO:0007669"/>
    <property type="project" value="UniProtKB-KW"/>
</dbReference>
<reference evidence="5 6" key="1">
    <citation type="submission" date="2020-08" db="EMBL/GenBank/DDBJ databases">
        <title>Sequencing the genomes of 1000 actinobacteria strains.</title>
        <authorList>
            <person name="Klenk H.-P."/>
        </authorList>
    </citation>
    <scope>NUCLEOTIDE SEQUENCE [LARGE SCALE GENOMIC DNA]</scope>
    <source>
        <strain evidence="5 6">DSM 46659</strain>
    </source>
</reference>
<dbReference type="InterPro" id="IPR058593">
    <property type="entry name" value="ARB_07466-like_C"/>
</dbReference>
<evidence type="ECO:0000259" key="4">
    <source>
        <dbReference type="Pfam" id="PF26571"/>
    </source>
</evidence>
<keyword evidence="3" id="KW-0732">Signal</keyword>
<dbReference type="EMBL" id="JACHDS010000001">
    <property type="protein sequence ID" value="MBB6170256.1"/>
    <property type="molecule type" value="Genomic_DNA"/>
</dbReference>
<feature type="coiled-coil region" evidence="1">
    <location>
        <begin position="39"/>
        <end position="94"/>
    </location>
</feature>
<evidence type="ECO:0000256" key="2">
    <source>
        <dbReference type="SAM" id="MobiDB-lite"/>
    </source>
</evidence>
<dbReference type="Proteomes" id="UP000546642">
    <property type="component" value="Unassembled WGS sequence"/>
</dbReference>
<feature type="chain" id="PRO_5030915973" evidence="3">
    <location>
        <begin position="38"/>
        <end position="335"/>
    </location>
</feature>
<proteinExistence type="predicted"/>